<dbReference type="EMBL" id="CATOUU010000635">
    <property type="protein sequence ID" value="CAI9936376.1"/>
    <property type="molecule type" value="Genomic_DNA"/>
</dbReference>
<reference evidence="2" key="1">
    <citation type="submission" date="2023-06" db="EMBL/GenBank/DDBJ databases">
        <authorList>
            <person name="Kurt Z."/>
        </authorList>
    </citation>
    <scope>NUCLEOTIDE SEQUENCE</scope>
</reference>
<accession>A0AA86PCQ1</accession>
<proteinExistence type="predicted"/>
<sequence>MEYDDIQAAYNIQSVFYKQYFRTIVSIMFGGLHSLDVKSFQQAALPTINSLRYSYFGESQQQDPNVIISMINELNAQDADEFWHIMSQIYQCSIQHLKKHCNAILYNSSTDGAQSNSSASELSQPQDLGSREPSHKVLKSQMEVKAALINTINDFGKSVSHSISDRELCVLVNSIVEKDATQQFWNRVAAQVRSKTKKQLYDFYHTSFSKALYDSNITKEDKALIEQLNQEQPEKKPAELAQTFLEQTGRNVLKHNVVMCFVNIRRYASKQRQSAVSKVE</sequence>
<protein>
    <submittedName>
        <fullName evidence="3">Hypothetical_protein</fullName>
    </submittedName>
</protein>
<organism evidence="2">
    <name type="scientific">Hexamita inflata</name>
    <dbReference type="NCBI Taxonomy" id="28002"/>
    <lineage>
        <taxon>Eukaryota</taxon>
        <taxon>Metamonada</taxon>
        <taxon>Diplomonadida</taxon>
        <taxon>Hexamitidae</taxon>
        <taxon>Hexamitinae</taxon>
        <taxon>Hexamita</taxon>
    </lineage>
</organism>
<evidence type="ECO:0000313" key="3">
    <source>
        <dbReference type="EMBL" id="CAL6067419.1"/>
    </source>
</evidence>
<reference evidence="3 4" key="2">
    <citation type="submission" date="2024-07" db="EMBL/GenBank/DDBJ databases">
        <authorList>
            <person name="Akdeniz Z."/>
        </authorList>
    </citation>
    <scope>NUCLEOTIDE SEQUENCE [LARGE SCALE GENOMIC DNA]</scope>
</reference>
<dbReference type="AlphaFoldDB" id="A0AA86PCQ1"/>
<comment type="caution">
    <text evidence="2">The sequence shown here is derived from an EMBL/GenBank/DDBJ whole genome shotgun (WGS) entry which is preliminary data.</text>
</comment>
<evidence type="ECO:0000313" key="2">
    <source>
        <dbReference type="EMBL" id="CAI9936376.1"/>
    </source>
</evidence>
<dbReference type="Proteomes" id="UP001642409">
    <property type="component" value="Unassembled WGS sequence"/>
</dbReference>
<feature type="region of interest" description="Disordered" evidence="1">
    <location>
        <begin position="115"/>
        <end position="134"/>
    </location>
</feature>
<gene>
    <name evidence="2" type="ORF">HINF_LOCUS24021</name>
    <name evidence="3" type="ORF">HINF_LOCUS53016</name>
</gene>
<name>A0AA86PCQ1_9EUKA</name>
<dbReference type="EMBL" id="CAXDID020000267">
    <property type="protein sequence ID" value="CAL6067419.1"/>
    <property type="molecule type" value="Genomic_DNA"/>
</dbReference>
<keyword evidence="4" id="KW-1185">Reference proteome</keyword>
<feature type="compositionally biased region" description="Polar residues" evidence="1">
    <location>
        <begin position="115"/>
        <end position="127"/>
    </location>
</feature>
<evidence type="ECO:0000256" key="1">
    <source>
        <dbReference type="SAM" id="MobiDB-lite"/>
    </source>
</evidence>
<evidence type="ECO:0000313" key="4">
    <source>
        <dbReference type="Proteomes" id="UP001642409"/>
    </source>
</evidence>